<keyword evidence="7" id="KW-1185">Reference proteome</keyword>
<comment type="caution">
    <text evidence="6">The sequence shown here is derived from an EMBL/GenBank/DDBJ whole genome shotgun (WGS) entry which is preliminary data.</text>
</comment>
<dbReference type="Proteomes" id="UP001501257">
    <property type="component" value="Unassembled WGS sequence"/>
</dbReference>
<dbReference type="PANTHER" id="PTHR10681:SF128">
    <property type="entry name" value="THIOREDOXIN-DEPENDENT PEROXIDE REDUCTASE, MITOCHONDRIAL"/>
    <property type="match status" value="1"/>
</dbReference>
<name>A0ABP9TJJ3_9MICC</name>
<dbReference type="InterPro" id="IPR000866">
    <property type="entry name" value="AhpC/TSA"/>
</dbReference>
<organism evidence="6 7">
    <name type="scientific">Paeniglutamicibacter antarcticus</name>
    <dbReference type="NCBI Taxonomy" id="494023"/>
    <lineage>
        <taxon>Bacteria</taxon>
        <taxon>Bacillati</taxon>
        <taxon>Actinomycetota</taxon>
        <taxon>Actinomycetes</taxon>
        <taxon>Micrococcales</taxon>
        <taxon>Micrococcaceae</taxon>
        <taxon>Paeniglutamicibacter</taxon>
    </lineage>
</organism>
<evidence type="ECO:0000259" key="5">
    <source>
        <dbReference type="PROSITE" id="PS51352"/>
    </source>
</evidence>
<feature type="region of interest" description="Disordered" evidence="4">
    <location>
        <begin position="1"/>
        <end position="21"/>
    </location>
</feature>
<comment type="similarity">
    <text evidence="1">Belongs to the peroxiredoxin family. AhpC/Prx1 subfamily.</text>
</comment>
<dbReference type="PANTHER" id="PTHR10681">
    <property type="entry name" value="THIOREDOXIN PEROXIDASE"/>
    <property type="match status" value="1"/>
</dbReference>
<accession>A0ABP9TJJ3</accession>
<evidence type="ECO:0000313" key="7">
    <source>
        <dbReference type="Proteomes" id="UP001501257"/>
    </source>
</evidence>
<dbReference type="Pfam" id="PF00578">
    <property type="entry name" value="AhpC-TSA"/>
    <property type="match status" value="1"/>
</dbReference>
<dbReference type="InterPro" id="IPR013766">
    <property type="entry name" value="Thioredoxin_domain"/>
</dbReference>
<dbReference type="InterPro" id="IPR050217">
    <property type="entry name" value="Peroxiredoxin"/>
</dbReference>
<dbReference type="Gene3D" id="3.40.30.10">
    <property type="entry name" value="Glutaredoxin"/>
    <property type="match status" value="1"/>
</dbReference>
<dbReference type="SUPFAM" id="SSF52833">
    <property type="entry name" value="Thioredoxin-like"/>
    <property type="match status" value="1"/>
</dbReference>
<gene>
    <name evidence="6" type="ORF">GCM10025778_04670</name>
</gene>
<evidence type="ECO:0000256" key="3">
    <source>
        <dbReference type="ARBA" id="ARBA00037420"/>
    </source>
</evidence>
<comment type="function">
    <text evidence="3">Thiol-specific peroxidase that catalyzes the reduction of hydrogen peroxide and organic hydroperoxides to water and alcohols, respectively. Plays a role in cell protection against oxidative stress by detoxifying peroxides.</text>
</comment>
<dbReference type="RefSeq" id="WP_345466211.1">
    <property type="nucleotide sequence ID" value="NZ_BAABLK010000008.1"/>
</dbReference>
<dbReference type="PROSITE" id="PS51352">
    <property type="entry name" value="THIOREDOXIN_2"/>
    <property type="match status" value="1"/>
</dbReference>
<proteinExistence type="inferred from homology"/>
<keyword evidence="2" id="KW-0560">Oxidoreductase</keyword>
<evidence type="ECO:0000256" key="4">
    <source>
        <dbReference type="SAM" id="MobiDB-lite"/>
    </source>
</evidence>
<sequence>MDSSQQVAGKPSSPPRVGQPAPGFALSNQFGELIESGSLGEQACFLVFYPFAFSAVCGSELEELENVRGEFTSRNIRIMGVSVDHKYALRTYADQARFGFDLLADFWPHGAVASSYGAFNTESGAATRHTFLVSGGRVVDSFSSPIHQARAIARYREAIDLLT</sequence>
<evidence type="ECO:0000313" key="6">
    <source>
        <dbReference type="EMBL" id="GAA5225937.1"/>
    </source>
</evidence>
<dbReference type="InterPro" id="IPR036249">
    <property type="entry name" value="Thioredoxin-like_sf"/>
</dbReference>
<feature type="domain" description="Thioredoxin" evidence="5">
    <location>
        <begin position="15"/>
        <end position="163"/>
    </location>
</feature>
<reference evidence="7" key="1">
    <citation type="journal article" date="2019" name="Int. J. Syst. Evol. Microbiol.">
        <title>The Global Catalogue of Microorganisms (GCM) 10K type strain sequencing project: providing services to taxonomists for standard genome sequencing and annotation.</title>
        <authorList>
            <consortium name="The Broad Institute Genomics Platform"/>
            <consortium name="The Broad Institute Genome Sequencing Center for Infectious Disease"/>
            <person name="Wu L."/>
            <person name="Ma J."/>
        </authorList>
    </citation>
    <scope>NUCLEOTIDE SEQUENCE [LARGE SCALE GENOMIC DNA]</scope>
    <source>
        <strain evidence="7">JCM 18952</strain>
    </source>
</reference>
<evidence type="ECO:0000256" key="1">
    <source>
        <dbReference type="ARBA" id="ARBA00009796"/>
    </source>
</evidence>
<protein>
    <submittedName>
        <fullName evidence="6">Peroxiredoxin</fullName>
    </submittedName>
</protein>
<evidence type="ECO:0000256" key="2">
    <source>
        <dbReference type="ARBA" id="ARBA00023002"/>
    </source>
</evidence>
<dbReference type="EMBL" id="BAABLK010000008">
    <property type="protein sequence ID" value="GAA5225937.1"/>
    <property type="molecule type" value="Genomic_DNA"/>
</dbReference>